<comment type="subcellular location">
    <subcellularLocation>
        <location evidence="1">Cell outer membrane</location>
    </subcellularLocation>
</comment>
<dbReference type="EMBL" id="SAWY01000019">
    <property type="protein sequence ID" value="TPH15715.1"/>
    <property type="molecule type" value="Genomic_DNA"/>
</dbReference>
<dbReference type="AlphaFoldDB" id="A0A502KZT0"/>
<evidence type="ECO:0000259" key="11">
    <source>
        <dbReference type="Pfam" id="PF01103"/>
    </source>
</evidence>
<dbReference type="Proteomes" id="UP000315303">
    <property type="component" value="Unassembled WGS sequence"/>
</dbReference>
<keyword evidence="6" id="KW-0732">Signal</keyword>
<keyword evidence="14" id="KW-1185">Reference proteome</keyword>
<dbReference type="GO" id="GO:0097347">
    <property type="term" value="C:TAM protein secretion complex"/>
    <property type="evidence" value="ECO:0007669"/>
    <property type="project" value="TreeGrafter"/>
</dbReference>
<keyword evidence="4" id="KW-1134">Transmembrane beta strand</keyword>
<dbReference type="Pfam" id="PF01103">
    <property type="entry name" value="Omp85"/>
    <property type="match status" value="1"/>
</dbReference>
<feature type="domain" description="TamA POTRA" evidence="12">
    <location>
        <begin position="43"/>
        <end position="112"/>
    </location>
</feature>
<proteinExistence type="inferred from homology"/>
<evidence type="ECO:0000259" key="12">
    <source>
        <dbReference type="Pfam" id="PF17243"/>
    </source>
</evidence>
<evidence type="ECO:0000256" key="3">
    <source>
        <dbReference type="ARBA" id="ARBA00015419"/>
    </source>
</evidence>
<dbReference type="OrthoDB" id="9803054at2"/>
<evidence type="ECO:0000256" key="6">
    <source>
        <dbReference type="ARBA" id="ARBA00022729"/>
    </source>
</evidence>
<feature type="domain" description="Bacterial surface antigen (D15)" evidence="11">
    <location>
        <begin position="284"/>
        <end position="607"/>
    </location>
</feature>
<dbReference type="GO" id="GO:0009279">
    <property type="term" value="C:cell outer membrane"/>
    <property type="evidence" value="ECO:0007669"/>
    <property type="project" value="UniProtKB-SubCell"/>
</dbReference>
<evidence type="ECO:0000256" key="5">
    <source>
        <dbReference type="ARBA" id="ARBA00022692"/>
    </source>
</evidence>
<organism evidence="13 14">
    <name type="scientific">Litorilituus lipolyticus</name>
    <dbReference type="NCBI Taxonomy" id="2491017"/>
    <lineage>
        <taxon>Bacteria</taxon>
        <taxon>Pseudomonadati</taxon>
        <taxon>Pseudomonadota</taxon>
        <taxon>Gammaproteobacteria</taxon>
        <taxon>Alteromonadales</taxon>
        <taxon>Colwelliaceae</taxon>
        <taxon>Litorilituus</taxon>
    </lineage>
</organism>
<evidence type="ECO:0000256" key="4">
    <source>
        <dbReference type="ARBA" id="ARBA00022452"/>
    </source>
</evidence>
<dbReference type="PANTHER" id="PTHR12815">
    <property type="entry name" value="SORTING AND ASSEMBLY MACHINERY SAMM50 PROTEIN FAMILY MEMBER"/>
    <property type="match status" value="1"/>
</dbReference>
<sequence length="609" mass="69086">MVTLLVGLLKIIKTCWLKGVKYLTFSVLMLGVCHGVFASNLTVTLQGKLPTALKNNIYSHLGQLPKTELERSAYIYSAKSNTENALQSLGYYQADIQLSVEQTPWHLLIDITLNEPTIIDKINVEITGEASADPEFSHLIEHHIIQQGDTLHHGKYEDLKADILSLALQRGYFDGVLLDASITIKADYRFADIEIRYDSGFRYRFGEVNFSEFALEPALLSSLIPFESDTYYSTKAFHQLQQQLQSTKYFGSVMAVPGEKVVDEAKGEYNVPLEVTLTPAKSHQFDIGLGYATDTQFRLSASWRTPLLNRYGHFQETKFEYSELNPTGTFIYSIPLEHPTEDVLQLQASIENEDYADFTTKFYSAQIGRVITYNNWHRKIYTRYHQESWQYDLDESDPNIDWSQEDSVKYIIPGVFWSRTIRRGAALDPSHGFRQTYSIEGAHLAAGSDNSFFRVHGRWNYINTLKPNHRLVTRAEFGAIYIDRDAELAPSLRFYAGGDQSIRGFAYQSIGSTIPISSDPNEEQTIVVGGTRLFVASIEYQYYLNNKWRLALFSDGGSVANKGEYEPVYSFGSGLHYISPVGAVKFDVAYGIDDDDKNWRIHINLGAEL</sequence>
<evidence type="ECO:0000256" key="7">
    <source>
        <dbReference type="ARBA" id="ARBA00023136"/>
    </source>
</evidence>
<dbReference type="GO" id="GO:0009306">
    <property type="term" value="P:protein secretion"/>
    <property type="evidence" value="ECO:0007669"/>
    <property type="project" value="TreeGrafter"/>
</dbReference>
<evidence type="ECO:0000256" key="9">
    <source>
        <dbReference type="ARBA" id="ARBA00033063"/>
    </source>
</evidence>
<evidence type="ECO:0000256" key="10">
    <source>
        <dbReference type="ARBA" id="ARBA00093548"/>
    </source>
</evidence>
<keyword evidence="7" id="KW-0472">Membrane</keyword>
<evidence type="ECO:0000256" key="2">
    <source>
        <dbReference type="ARBA" id="ARBA00010248"/>
    </source>
</evidence>
<keyword evidence="8" id="KW-0998">Cell outer membrane</keyword>
<evidence type="ECO:0000313" key="14">
    <source>
        <dbReference type="Proteomes" id="UP000315303"/>
    </source>
</evidence>
<evidence type="ECO:0000313" key="13">
    <source>
        <dbReference type="EMBL" id="TPH15715.1"/>
    </source>
</evidence>
<keyword evidence="5" id="KW-0812">Transmembrane</keyword>
<reference evidence="13 14" key="1">
    <citation type="submission" date="2019-01" db="EMBL/GenBank/DDBJ databases">
        <title>Litorilituus lipolytica sp. nov., isolated from intertidal sand of the Yellow Sea in China.</title>
        <authorList>
            <person name="Liu A."/>
        </authorList>
    </citation>
    <scope>NUCLEOTIDE SEQUENCE [LARGE SCALE GENOMIC DNA]</scope>
    <source>
        <strain evidence="13 14">RZ04</strain>
    </source>
</reference>
<name>A0A502KZT0_9GAMM</name>
<dbReference type="InterPro" id="IPR000184">
    <property type="entry name" value="Bac_surfAg_D15"/>
</dbReference>
<comment type="subunit">
    <text evidence="10">Interacts with TamB to form the translocation and assembly module (TAM).</text>
</comment>
<dbReference type="Gene3D" id="2.40.160.50">
    <property type="entry name" value="membrane protein fhac: a member of the omp85/tpsb transporter family"/>
    <property type="match status" value="1"/>
</dbReference>
<accession>A0A502KZT0</accession>
<gene>
    <name evidence="13" type="ORF">EPA86_09080</name>
</gene>
<dbReference type="Pfam" id="PF17243">
    <property type="entry name" value="POTRA_TamA_1"/>
    <property type="match status" value="1"/>
</dbReference>
<evidence type="ECO:0000256" key="8">
    <source>
        <dbReference type="ARBA" id="ARBA00023237"/>
    </source>
</evidence>
<dbReference type="Gene3D" id="3.10.20.310">
    <property type="entry name" value="membrane protein fhac"/>
    <property type="match status" value="3"/>
</dbReference>
<dbReference type="PANTHER" id="PTHR12815:SF47">
    <property type="entry name" value="TRANSLOCATION AND ASSEMBLY MODULE SUBUNIT TAMA"/>
    <property type="match status" value="1"/>
</dbReference>
<comment type="similarity">
    <text evidence="2">Belongs to the TamA family.</text>
</comment>
<evidence type="ECO:0000256" key="1">
    <source>
        <dbReference type="ARBA" id="ARBA00004442"/>
    </source>
</evidence>
<dbReference type="InterPro" id="IPR039910">
    <property type="entry name" value="D15-like"/>
</dbReference>
<comment type="caution">
    <text evidence="13">The sequence shown here is derived from an EMBL/GenBank/DDBJ whole genome shotgun (WGS) entry which is preliminary data.</text>
</comment>
<protein>
    <recommendedName>
        <fullName evidence="3">Translocation and assembly module subunit TamA</fullName>
    </recommendedName>
    <alternativeName>
        <fullName evidence="9">Autotransporter assembly factor TamA</fullName>
    </alternativeName>
</protein>
<dbReference type="InterPro" id="IPR035243">
    <property type="entry name" value="TamA_POTRA_Dom_1"/>
</dbReference>